<dbReference type="SUPFAM" id="SSF51445">
    <property type="entry name" value="(Trans)glycosidases"/>
    <property type="match status" value="1"/>
</dbReference>
<evidence type="ECO:0000259" key="2">
    <source>
        <dbReference type="Pfam" id="PF11790"/>
    </source>
</evidence>
<dbReference type="Gene3D" id="3.20.20.80">
    <property type="entry name" value="Glycosidases"/>
    <property type="match status" value="1"/>
</dbReference>
<name>A0AAD4CCB9_ASPNN</name>
<dbReference type="Proteomes" id="UP001194746">
    <property type="component" value="Unassembled WGS sequence"/>
</dbReference>
<dbReference type="InterPro" id="IPR024655">
    <property type="entry name" value="Asl1_glyco_hydro_catalytic"/>
</dbReference>
<feature type="signal peptide" evidence="1">
    <location>
        <begin position="1"/>
        <end position="18"/>
    </location>
</feature>
<sequence length="269" mass="29423">MIQKLGAVAALMLSGAHGLTGKRGLCYNNDNPSKDAVFANLYKGMDKVTWAYDWGYPSWGLDSSLEFVPMLWGLPSDNGSGWKAAANAPGVVNVLGFNEPDLTYSASSNIPPEKAAKGWLNYIQPLAGGSVRIGAPNVLWNNVDSSSGGDYDTAQWTEYFLAACTGCHFDFAAIHYYQDCVTPDGQNGAVWFKGNVTDAHEVLDLPIWVTEFECYGDEAQQIAFLEEALPWLDEQDYVERYAYFGTFPEYLINKDGTALSALGQAYATI</sequence>
<accession>A0AAD4CCB9</accession>
<reference evidence="3" key="1">
    <citation type="journal article" date="2019" name="Beilstein J. Org. Chem.">
        <title>Nanangenines: drimane sesquiterpenoids as the dominant metabolite cohort of a novel Australian fungus, Aspergillus nanangensis.</title>
        <authorList>
            <person name="Lacey H.J."/>
            <person name="Gilchrist C.L.M."/>
            <person name="Crombie A."/>
            <person name="Kalaitzis J.A."/>
            <person name="Vuong D."/>
            <person name="Rutledge P.J."/>
            <person name="Turner P."/>
            <person name="Pitt J.I."/>
            <person name="Lacey E."/>
            <person name="Chooi Y.H."/>
            <person name="Piggott A.M."/>
        </authorList>
    </citation>
    <scope>NUCLEOTIDE SEQUENCE</scope>
    <source>
        <strain evidence="3">MST-FP2251</strain>
    </source>
</reference>
<dbReference type="InterPro" id="IPR017853">
    <property type="entry name" value="GH"/>
</dbReference>
<dbReference type="EMBL" id="VCAU01000146">
    <property type="protein sequence ID" value="KAF9883835.1"/>
    <property type="molecule type" value="Genomic_DNA"/>
</dbReference>
<keyword evidence="1" id="KW-0732">Signal</keyword>
<evidence type="ECO:0000313" key="3">
    <source>
        <dbReference type="EMBL" id="KAF9883835.1"/>
    </source>
</evidence>
<feature type="domain" description="Asl1-like glycosyl hydrolase catalytic" evidence="2">
    <location>
        <begin position="24"/>
        <end position="266"/>
    </location>
</feature>
<dbReference type="PANTHER" id="PTHR34154:SF13">
    <property type="entry name" value="ASL1-LIKE GLYCOSYL HYDROLASE CATALYTIC DOMAIN-CONTAINING PROTEIN"/>
    <property type="match status" value="1"/>
</dbReference>
<gene>
    <name evidence="3" type="ORF">FE257_002772</name>
</gene>
<protein>
    <recommendedName>
        <fullName evidence="2">Asl1-like glycosyl hydrolase catalytic domain-containing protein</fullName>
    </recommendedName>
</protein>
<dbReference type="GO" id="GO:0009277">
    <property type="term" value="C:fungal-type cell wall"/>
    <property type="evidence" value="ECO:0007669"/>
    <property type="project" value="TreeGrafter"/>
</dbReference>
<evidence type="ECO:0000256" key="1">
    <source>
        <dbReference type="SAM" id="SignalP"/>
    </source>
</evidence>
<dbReference type="GO" id="GO:0071966">
    <property type="term" value="P:fungal-type cell wall polysaccharide metabolic process"/>
    <property type="evidence" value="ECO:0007669"/>
    <property type="project" value="TreeGrafter"/>
</dbReference>
<dbReference type="InterPro" id="IPR053183">
    <property type="entry name" value="ASL1"/>
</dbReference>
<dbReference type="AlphaFoldDB" id="A0AAD4CCB9"/>
<organism evidence="3 4">
    <name type="scientific">Aspergillus nanangensis</name>
    <dbReference type="NCBI Taxonomy" id="2582783"/>
    <lineage>
        <taxon>Eukaryota</taxon>
        <taxon>Fungi</taxon>
        <taxon>Dikarya</taxon>
        <taxon>Ascomycota</taxon>
        <taxon>Pezizomycotina</taxon>
        <taxon>Eurotiomycetes</taxon>
        <taxon>Eurotiomycetidae</taxon>
        <taxon>Eurotiales</taxon>
        <taxon>Aspergillaceae</taxon>
        <taxon>Aspergillus</taxon>
        <taxon>Aspergillus subgen. Circumdati</taxon>
    </lineage>
</organism>
<dbReference type="PANTHER" id="PTHR34154">
    <property type="entry name" value="ALKALI-SENSITIVE LINKAGE PROTEIN 1"/>
    <property type="match status" value="1"/>
</dbReference>
<proteinExistence type="predicted"/>
<dbReference type="Pfam" id="PF11790">
    <property type="entry name" value="Glyco_hydro_cc"/>
    <property type="match status" value="1"/>
</dbReference>
<comment type="caution">
    <text evidence="3">The sequence shown here is derived from an EMBL/GenBank/DDBJ whole genome shotgun (WGS) entry which is preliminary data.</text>
</comment>
<evidence type="ECO:0000313" key="4">
    <source>
        <dbReference type="Proteomes" id="UP001194746"/>
    </source>
</evidence>
<feature type="chain" id="PRO_5042072304" description="Asl1-like glycosyl hydrolase catalytic domain-containing protein" evidence="1">
    <location>
        <begin position="19"/>
        <end position="269"/>
    </location>
</feature>
<keyword evidence="4" id="KW-1185">Reference proteome</keyword>
<reference evidence="3" key="2">
    <citation type="submission" date="2020-02" db="EMBL/GenBank/DDBJ databases">
        <authorList>
            <person name="Gilchrist C.L.M."/>
            <person name="Chooi Y.-H."/>
        </authorList>
    </citation>
    <scope>NUCLEOTIDE SEQUENCE</scope>
    <source>
        <strain evidence="3">MST-FP2251</strain>
    </source>
</reference>